<reference evidence="2" key="1">
    <citation type="submission" date="2021-01" db="EMBL/GenBank/DDBJ databases">
        <authorList>
            <consortium name="Genoscope - CEA"/>
            <person name="William W."/>
        </authorList>
    </citation>
    <scope>NUCLEOTIDE SEQUENCE</scope>
</reference>
<keyword evidence="1" id="KW-1133">Transmembrane helix</keyword>
<sequence>MYQTTQLFHNQLQLMSLTIECQIYQDNLVPYSLVYNVSYNGTTIGGHLLNFQVSLVSTYLQEHQPYQIIILININILLFIFPLIIIMIFKWYHNLRKEKRKIAKRIQGYCPSIPTSGKTNTQQTLDHFHLKINIQLSIISNINDAE</sequence>
<gene>
    <name evidence="2" type="ORF">PSON_ATCC_30995.1.T0830005</name>
</gene>
<protein>
    <recommendedName>
        <fullName evidence="4">Transmembrane protein</fullName>
    </recommendedName>
</protein>
<dbReference type="Proteomes" id="UP000692954">
    <property type="component" value="Unassembled WGS sequence"/>
</dbReference>
<name>A0A8S1PQF3_9CILI</name>
<keyword evidence="3" id="KW-1185">Reference proteome</keyword>
<accession>A0A8S1PQF3</accession>
<keyword evidence="1" id="KW-0472">Membrane</keyword>
<evidence type="ECO:0000256" key="1">
    <source>
        <dbReference type="SAM" id="Phobius"/>
    </source>
</evidence>
<dbReference type="AlphaFoldDB" id="A0A8S1PQF3"/>
<evidence type="ECO:0000313" key="3">
    <source>
        <dbReference type="Proteomes" id="UP000692954"/>
    </source>
</evidence>
<dbReference type="EMBL" id="CAJJDN010000083">
    <property type="protein sequence ID" value="CAD8104758.1"/>
    <property type="molecule type" value="Genomic_DNA"/>
</dbReference>
<proteinExistence type="predicted"/>
<organism evidence="2 3">
    <name type="scientific">Paramecium sonneborni</name>
    <dbReference type="NCBI Taxonomy" id="65129"/>
    <lineage>
        <taxon>Eukaryota</taxon>
        <taxon>Sar</taxon>
        <taxon>Alveolata</taxon>
        <taxon>Ciliophora</taxon>
        <taxon>Intramacronucleata</taxon>
        <taxon>Oligohymenophorea</taxon>
        <taxon>Peniculida</taxon>
        <taxon>Parameciidae</taxon>
        <taxon>Paramecium</taxon>
    </lineage>
</organism>
<evidence type="ECO:0008006" key="4">
    <source>
        <dbReference type="Google" id="ProtNLM"/>
    </source>
</evidence>
<comment type="caution">
    <text evidence="2">The sequence shown here is derived from an EMBL/GenBank/DDBJ whole genome shotgun (WGS) entry which is preliminary data.</text>
</comment>
<keyword evidence="1" id="KW-0812">Transmembrane</keyword>
<feature type="transmembrane region" description="Helical" evidence="1">
    <location>
        <begin position="68"/>
        <end position="92"/>
    </location>
</feature>
<evidence type="ECO:0000313" key="2">
    <source>
        <dbReference type="EMBL" id="CAD8104758.1"/>
    </source>
</evidence>